<dbReference type="AlphaFoldDB" id="A0A1M7Q7S1"/>
<dbReference type="PRINTS" id="PR00081">
    <property type="entry name" value="GDHRDH"/>
</dbReference>
<organism evidence="1 2">
    <name type="scientific">Cryptosporangium aurantiacum</name>
    <dbReference type="NCBI Taxonomy" id="134849"/>
    <lineage>
        <taxon>Bacteria</taxon>
        <taxon>Bacillati</taxon>
        <taxon>Actinomycetota</taxon>
        <taxon>Actinomycetes</taxon>
        <taxon>Cryptosporangiales</taxon>
        <taxon>Cryptosporangiaceae</taxon>
        <taxon>Cryptosporangium</taxon>
    </lineage>
</organism>
<dbReference type="STRING" id="134849.SAMN05443668_104283"/>
<dbReference type="RefSeq" id="WP_073257818.1">
    <property type="nucleotide sequence ID" value="NZ_FRCS01000004.1"/>
</dbReference>
<dbReference type="Gene3D" id="3.40.50.720">
    <property type="entry name" value="NAD(P)-binding Rossmann-like Domain"/>
    <property type="match status" value="1"/>
</dbReference>
<name>A0A1M7Q7S1_9ACTN</name>
<accession>A0A1M7Q7S1</accession>
<reference evidence="1 2" key="1">
    <citation type="submission" date="2016-11" db="EMBL/GenBank/DDBJ databases">
        <authorList>
            <person name="Jaros S."/>
            <person name="Januszkiewicz K."/>
            <person name="Wedrychowicz H."/>
        </authorList>
    </citation>
    <scope>NUCLEOTIDE SEQUENCE [LARGE SCALE GENOMIC DNA]</scope>
    <source>
        <strain evidence="1 2">DSM 46144</strain>
    </source>
</reference>
<evidence type="ECO:0000313" key="1">
    <source>
        <dbReference type="EMBL" id="SHN26607.1"/>
    </source>
</evidence>
<dbReference type="PANTHER" id="PTHR43975:SF2">
    <property type="entry name" value="EG:BACR7A4.14 PROTEIN-RELATED"/>
    <property type="match status" value="1"/>
</dbReference>
<dbReference type="InterPro" id="IPR036291">
    <property type="entry name" value="NAD(P)-bd_dom_sf"/>
</dbReference>
<dbReference type="InterPro" id="IPR002347">
    <property type="entry name" value="SDR_fam"/>
</dbReference>
<dbReference type="SUPFAM" id="SSF51735">
    <property type="entry name" value="NAD(P)-binding Rossmann-fold domains"/>
    <property type="match status" value="1"/>
</dbReference>
<protein>
    <submittedName>
        <fullName evidence="1">NADP-dependent 3-hydroxy acid dehydrogenase YdfG</fullName>
    </submittedName>
</protein>
<sequence length="163" mass="16610">MELTGAVALVTGVDTGPGSAAARLLATAGAAVALVAGRRDRLDELAAMIDHTVLVVQADVAKQPEAVSAVERTVAQFGRLDIVVLVGRVPEMLHVAHAALLYLARAAADSPRGVADLIALDGTPEAAELADSLRRDLSDHGVRVSAIAPTEAQLAIALAVTGQ</sequence>
<dbReference type="Proteomes" id="UP000184440">
    <property type="component" value="Unassembled WGS sequence"/>
</dbReference>
<gene>
    <name evidence="1" type="ORF">SAMN05443668_104283</name>
</gene>
<proteinExistence type="predicted"/>
<dbReference type="PANTHER" id="PTHR43975">
    <property type="entry name" value="ZGC:101858"/>
    <property type="match status" value="1"/>
</dbReference>
<dbReference type="Pfam" id="PF00106">
    <property type="entry name" value="adh_short"/>
    <property type="match status" value="1"/>
</dbReference>
<keyword evidence="2" id="KW-1185">Reference proteome</keyword>
<evidence type="ECO:0000313" key="2">
    <source>
        <dbReference type="Proteomes" id="UP000184440"/>
    </source>
</evidence>
<dbReference type="EMBL" id="FRCS01000004">
    <property type="protein sequence ID" value="SHN26607.1"/>
    <property type="molecule type" value="Genomic_DNA"/>
</dbReference>